<gene>
    <name evidence="1" type="ORF">TWF679_002380</name>
</gene>
<name>A0A8H8UTR2_ORBOL</name>
<reference evidence="1" key="1">
    <citation type="submission" date="2019-06" db="EMBL/GenBank/DDBJ databases">
        <authorList>
            <person name="Palmer J.M."/>
        </authorList>
    </citation>
    <scope>NUCLEOTIDE SEQUENCE</scope>
    <source>
        <strain evidence="1">TWF679</strain>
    </source>
</reference>
<evidence type="ECO:0000313" key="2">
    <source>
        <dbReference type="Proteomes" id="UP000614610"/>
    </source>
</evidence>
<accession>A0A8H8UTR2</accession>
<organism evidence="1 2">
    <name type="scientific">Orbilia oligospora</name>
    <name type="common">Nematode-trapping fungus</name>
    <name type="synonym">Arthrobotrys oligospora</name>
    <dbReference type="NCBI Taxonomy" id="2813651"/>
    <lineage>
        <taxon>Eukaryota</taxon>
        <taxon>Fungi</taxon>
        <taxon>Dikarya</taxon>
        <taxon>Ascomycota</taxon>
        <taxon>Pezizomycotina</taxon>
        <taxon>Orbiliomycetes</taxon>
        <taxon>Orbiliales</taxon>
        <taxon>Orbiliaceae</taxon>
        <taxon>Orbilia</taxon>
    </lineage>
</organism>
<comment type="caution">
    <text evidence="1">The sequence shown here is derived from an EMBL/GenBank/DDBJ whole genome shotgun (WGS) entry which is preliminary data.</text>
</comment>
<protein>
    <submittedName>
        <fullName evidence="1">Uncharacterized protein</fullName>
    </submittedName>
</protein>
<sequence length="92" mass="10272">MQYKVCPIAPPYYPVLEENGSAALHELFTEGDAYTYTWALLSLESRPAAVAIEHPSGVRSCQTMFRVSPYSASSDEASVQLWKLAFRSPRQT</sequence>
<dbReference type="AlphaFoldDB" id="A0A8H8UTR2"/>
<proteinExistence type="predicted"/>
<dbReference type="Proteomes" id="UP000614610">
    <property type="component" value="Unassembled WGS sequence"/>
</dbReference>
<evidence type="ECO:0000313" key="1">
    <source>
        <dbReference type="EMBL" id="KAF3198097.1"/>
    </source>
</evidence>
<dbReference type="EMBL" id="WIWT01000140">
    <property type="protein sequence ID" value="KAF3198097.1"/>
    <property type="molecule type" value="Genomic_DNA"/>
</dbReference>